<comment type="caution">
    <text evidence="2">The sequence shown here is derived from an EMBL/GenBank/DDBJ whole genome shotgun (WGS) entry which is preliminary data.</text>
</comment>
<proteinExistence type="predicted"/>
<gene>
    <name evidence="2" type="ORF">DUI87_14583</name>
</gene>
<dbReference type="EMBL" id="QRBI01000117">
    <property type="protein sequence ID" value="RMC08341.1"/>
    <property type="molecule type" value="Genomic_DNA"/>
</dbReference>
<evidence type="ECO:0000256" key="1">
    <source>
        <dbReference type="SAM" id="MobiDB-lite"/>
    </source>
</evidence>
<dbReference type="AlphaFoldDB" id="A0A3M0K705"/>
<evidence type="ECO:0000313" key="3">
    <source>
        <dbReference type="Proteomes" id="UP000269221"/>
    </source>
</evidence>
<protein>
    <submittedName>
        <fullName evidence="2">Uncharacterized protein</fullName>
    </submittedName>
</protein>
<sequence>MGTAPGLPELQERLDNAPRLAQGGIVGVSVQGQGLDWMILPLQTLEVAVRSPHNLPFSGLSIPSSPSLTPEERNSSDLNNFMASSGLTPTLPCPYYIWDTRTGDRTAAETFAGVADLKGDQPKSLVLSKQQLKTSQ</sequence>
<name>A0A3M0K705_HIRRU</name>
<accession>A0A3M0K705</accession>
<reference evidence="2 3" key="1">
    <citation type="submission" date="2018-07" db="EMBL/GenBank/DDBJ databases">
        <title>A high quality draft genome assembly of the barn swallow (H. rustica rustica).</title>
        <authorList>
            <person name="Formenti G."/>
            <person name="Chiara M."/>
            <person name="Poveda L."/>
            <person name="Francoijs K.-J."/>
            <person name="Bonisoli-Alquati A."/>
            <person name="Canova L."/>
            <person name="Gianfranceschi L."/>
            <person name="Horner D.S."/>
            <person name="Saino N."/>
        </authorList>
    </citation>
    <scope>NUCLEOTIDE SEQUENCE [LARGE SCALE GENOMIC DNA]</scope>
    <source>
        <strain evidence="2">Chelidonia</strain>
        <tissue evidence="2">Blood</tissue>
    </source>
</reference>
<feature type="region of interest" description="Disordered" evidence="1">
    <location>
        <begin position="56"/>
        <end position="81"/>
    </location>
</feature>
<keyword evidence="3" id="KW-1185">Reference proteome</keyword>
<dbReference type="Proteomes" id="UP000269221">
    <property type="component" value="Unassembled WGS sequence"/>
</dbReference>
<evidence type="ECO:0000313" key="2">
    <source>
        <dbReference type="EMBL" id="RMC08341.1"/>
    </source>
</evidence>
<organism evidence="2 3">
    <name type="scientific">Hirundo rustica rustica</name>
    <dbReference type="NCBI Taxonomy" id="333673"/>
    <lineage>
        <taxon>Eukaryota</taxon>
        <taxon>Metazoa</taxon>
        <taxon>Chordata</taxon>
        <taxon>Craniata</taxon>
        <taxon>Vertebrata</taxon>
        <taxon>Euteleostomi</taxon>
        <taxon>Archelosauria</taxon>
        <taxon>Archosauria</taxon>
        <taxon>Dinosauria</taxon>
        <taxon>Saurischia</taxon>
        <taxon>Theropoda</taxon>
        <taxon>Coelurosauria</taxon>
        <taxon>Aves</taxon>
        <taxon>Neognathae</taxon>
        <taxon>Neoaves</taxon>
        <taxon>Telluraves</taxon>
        <taxon>Australaves</taxon>
        <taxon>Passeriformes</taxon>
        <taxon>Sylvioidea</taxon>
        <taxon>Hirundinidae</taxon>
        <taxon>Hirundo</taxon>
    </lineage>
</organism>